<proteinExistence type="predicted"/>
<dbReference type="EMBL" id="LGRX02035758">
    <property type="protein sequence ID" value="KAK3233289.1"/>
    <property type="molecule type" value="Genomic_DNA"/>
</dbReference>
<evidence type="ECO:0000256" key="1">
    <source>
        <dbReference type="ARBA" id="ARBA00022581"/>
    </source>
</evidence>
<feature type="region of interest" description="Disordered" evidence="2">
    <location>
        <begin position="1"/>
        <end position="36"/>
    </location>
</feature>
<dbReference type="Proteomes" id="UP001190700">
    <property type="component" value="Unassembled WGS sequence"/>
</dbReference>
<dbReference type="PANTHER" id="PTHR13037:SF24">
    <property type="entry name" value="POLYCOMB PROTEIN PCL-RELATED"/>
    <property type="match status" value="1"/>
</dbReference>
<feature type="compositionally biased region" description="Low complexity" evidence="2">
    <location>
        <begin position="144"/>
        <end position="153"/>
    </location>
</feature>
<protein>
    <submittedName>
        <fullName evidence="4">Uncharacterized protein</fullName>
    </submittedName>
</protein>
<feature type="compositionally biased region" description="Pro residues" evidence="2">
    <location>
        <begin position="704"/>
        <end position="743"/>
    </location>
</feature>
<feature type="region of interest" description="Disordered" evidence="2">
    <location>
        <begin position="646"/>
        <end position="667"/>
    </location>
</feature>
<feature type="region of interest" description="Disordered" evidence="2">
    <location>
        <begin position="920"/>
        <end position="946"/>
    </location>
</feature>
<keyword evidence="1" id="KW-0945">Host-virus interaction</keyword>
<feature type="region of interest" description="Disordered" evidence="2">
    <location>
        <begin position="144"/>
        <end position="197"/>
    </location>
</feature>
<keyword evidence="5" id="KW-1185">Reference proteome</keyword>
<evidence type="ECO:0000313" key="5">
    <source>
        <dbReference type="Proteomes" id="UP001190700"/>
    </source>
</evidence>
<organism evidence="4 5">
    <name type="scientific">Cymbomonas tetramitiformis</name>
    <dbReference type="NCBI Taxonomy" id="36881"/>
    <lineage>
        <taxon>Eukaryota</taxon>
        <taxon>Viridiplantae</taxon>
        <taxon>Chlorophyta</taxon>
        <taxon>Pyramimonadophyceae</taxon>
        <taxon>Pyramimonadales</taxon>
        <taxon>Pyramimonadaceae</taxon>
        <taxon>Cymbomonas</taxon>
    </lineage>
</organism>
<sequence>MWPAVTPTREGCGKVTSVPSTQEGSGKVAGDPSTREGRVKVSLWDRILTSTELTQINDGSYTYPEGGGLLAFYSFEEGEGIYSEDILGKVTVASLINGPEWVLDVPTNAPPLPFSTCPDTITPPPSPAPPRLHWRSLLFLVPVSSPQSQSTSPSPTPKPRHAAPRPPRPSLTASTPIPPTRLSTSSHPSASASLPPPHPASPPYGYWCVEFDGDNDYMQLPHMQGIVGVSMWVRVETTQPNALHYLLDARYGATEGYFSNSQTGQDWVTLYVDGELQPDTQWSNVPQGGWAHVHVEAGAALADDITFMCRSATTNTYVVNCLKGRLAEVYTWTRALEAVIAGAIALGFDYHHHEGSGLDAYFTMEEGEGVRVRDFMHPLERQAVLSGGPLWLPEVPDGAGWHSLGIHGTIFYLLSQDLPATTGLSPGVSDVFFSNGAAGKVWSELYVDGVRSPLAWSSLPTQAPTLFVCLRSAANLEALHDGRGHADRCEEKHFALHSGEGLQHASSHGGRGRTSISPRTSRFRCRSPSCVTRMRHWGIAVGCVRTLLAELYLWNSPLNDIEVESLSLGFNPLYVTTGDLVAWYMLEDPGGSDAVDVVRLYDAPTARLFGDPEWRTETAPLSGYFAYRAPPLTALLHRLFPRLTPRAPQTGMGCQPPHPPSNPSTGATSLPIALCITTLLHCHPHHRHHPLPEPTLPTPHTARIPPPPLPSPPPQPGPPPSPCPPPLPPFPPPRPPSPLPPGVLDPYSRARAFVDFPQGDVSTVDQSELDMQVRQAYAAALDGRISPADTALVTVTAGSIVIETDTAFATEGDTKAFVAEMECCVNSSVFGEHAYFDKLGPAVLLNLTVTYLHSPPASSPSDDDDVTSEIWFWFVIAGGALLFGAAVAFAVRRRQKRLAALRSRHYASSKKPKRSSVFKMFNQDEPNNVQGSKNKKGAGEIEEDEKPGILRSLTSFIQGGRESAAAGEKASAVAPLIPSSASQKVHPLAVEAPRRENQI</sequence>
<keyword evidence="3" id="KW-1133">Transmembrane helix</keyword>
<dbReference type="PANTHER" id="PTHR13037">
    <property type="entry name" value="FORMIN"/>
    <property type="match status" value="1"/>
</dbReference>
<evidence type="ECO:0000256" key="2">
    <source>
        <dbReference type="SAM" id="MobiDB-lite"/>
    </source>
</evidence>
<feature type="transmembrane region" description="Helical" evidence="3">
    <location>
        <begin position="870"/>
        <end position="891"/>
    </location>
</feature>
<dbReference type="Gene3D" id="2.60.120.200">
    <property type="match status" value="1"/>
</dbReference>
<keyword evidence="3" id="KW-0472">Membrane</keyword>
<gene>
    <name evidence="4" type="ORF">CYMTET_56406</name>
</gene>
<accession>A0AAE0EMC9</accession>
<feature type="region of interest" description="Disordered" evidence="2">
    <location>
        <begin position="501"/>
        <end position="523"/>
    </location>
</feature>
<reference evidence="4 5" key="1">
    <citation type="journal article" date="2015" name="Genome Biol. Evol.">
        <title>Comparative Genomics of a Bacterivorous Green Alga Reveals Evolutionary Causalities and Consequences of Phago-Mixotrophic Mode of Nutrition.</title>
        <authorList>
            <person name="Burns J.A."/>
            <person name="Paasch A."/>
            <person name="Narechania A."/>
            <person name="Kim E."/>
        </authorList>
    </citation>
    <scope>NUCLEOTIDE SEQUENCE [LARGE SCALE GENOMIC DNA]</scope>
    <source>
        <strain evidence="4 5">PLY_AMNH</strain>
    </source>
</reference>
<dbReference type="AlphaFoldDB" id="A0AAE0EMC9"/>
<name>A0AAE0EMC9_9CHLO</name>
<keyword evidence="3" id="KW-0812">Transmembrane</keyword>
<feature type="compositionally biased region" description="Low complexity" evidence="2">
    <location>
        <begin position="182"/>
        <end position="193"/>
    </location>
</feature>
<comment type="caution">
    <text evidence="4">The sequence shown here is derived from an EMBL/GenBank/DDBJ whole genome shotgun (WGS) entry which is preliminary data.</text>
</comment>
<evidence type="ECO:0000313" key="4">
    <source>
        <dbReference type="EMBL" id="KAK3233289.1"/>
    </source>
</evidence>
<feature type="region of interest" description="Disordered" evidence="2">
    <location>
        <begin position="686"/>
        <end position="744"/>
    </location>
</feature>
<evidence type="ECO:0000256" key="3">
    <source>
        <dbReference type="SAM" id="Phobius"/>
    </source>
</evidence>